<organism evidence="3 4">
    <name type="scientific">Natronobacterium lacisalsi AJ5</name>
    <dbReference type="NCBI Taxonomy" id="358396"/>
    <lineage>
        <taxon>Archaea</taxon>
        <taxon>Methanobacteriati</taxon>
        <taxon>Methanobacteriota</taxon>
        <taxon>Stenosarchaea group</taxon>
        <taxon>Halobacteria</taxon>
        <taxon>Halobacteriales</taxon>
        <taxon>Natrialbaceae</taxon>
        <taxon>Natronobacterium</taxon>
    </lineage>
</organism>
<dbReference type="Proteomes" id="UP000011555">
    <property type="component" value="Unassembled WGS sequence"/>
</dbReference>
<gene>
    <name evidence="3" type="ORF">C445_09760</name>
    <name evidence="2" type="ORF">CHINAEXTREME_12455</name>
</gene>
<reference evidence="2 5" key="1">
    <citation type="journal article" date="2011" name="J. Bacteriol.">
        <title>Genome sequence of Halobiforma lacisalsi AJ5, an extremely halophilic archaeon which harbors a bop gene.</title>
        <authorList>
            <person name="Jiang X."/>
            <person name="Wang S."/>
            <person name="Cheng H."/>
            <person name="Huo Y."/>
            <person name="Zhang X."/>
            <person name="Zhu X."/>
            <person name="Han X."/>
            <person name="Ni P."/>
            <person name="Wu M."/>
        </authorList>
    </citation>
    <scope>NUCLEOTIDE SEQUENCE [LARGE SCALE GENOMIC DNA]</scope>
    <source>
        <strain evidence="2 5">AJ5</strain>
    </source>
</reference>
<dbReference type="eggNOG" id="arCOG13946">
    <property type="taxonomic scope" value="Archaea"/>
</dbReference>
<evidence type="ECO:0000256" key="1">
    <source>
        <dbReference type="SAM" id="MobiDB-lite"/>
    </source>
</evidence>
<dbReference type="KEGG" id="hlc:CHINAEXTREME12455"/>
<accession>M0LKX0</accession>
<name>M0LKX0_NATLA</name>
<evidence type="ECO:0000313" key="4">
    <source>
        <dbReference type="Proteomes" id="UP000011555"/>
    </source>
</evidence>
<proteinExistence type="predicted"/>
<evidence type="ECO:0000313" key="3">
    <source>
        <dbReference type="EMBL" id="EMA33064.1"/>
    </source>
</evidence>
<reference evidence="3 4" key="2">
    <citation type="journal article" date="2014" name="PLoS Genet.">
        <title>Phylogenetically driven sequencing of extremely halophilic archaea reveals strategies for static and dynamic osmo-response.</title>
        <authorList>
            <person name="Becker E.A."/>
            <person name="Seitzer P.M."/>
            <person name="Tritt A."/>
            <person name="Larsen D."/>
            <person name="Krusor M."/>
            <person name="Yao A.I."/>
            <person name="Wu D."/>
            <person name="Madern D."/>
            <person name="Eisen J.A."/>
            <person name="Darling A.E."/>
            <person name="Facciotti M.T."/>
        </authorList>
    </citation>
    <scope>NUCLEOTIDE SEQUENCE [LARGE SCALE GENOMIC DNA]</scope>
    <source>
        <strain evidence="3 4">AJ5</strain>
    </source>
</reference>
<dbReference type="EMBL" id="AOLZ01000038">
    <property type="protein sequence ID" value="EMA33064.1"/>
    <property type="molecule type" value="Genomic_DNA"/>
</dbReference>
<dbReference type="AlphaFoldDB" id="M0LKX0"/>
<dbReference type="EMBL" id="CP019285">
    <property type="protein sequence ID" value="APW98535.1"/>
    <property type="molecule type" value="Genomic_DNA"/>
</dbReference>
<feature type="compositionally biased region" description="Acidic residues" evidence="1">
    <location>
        <begin position="103"/>
        <end position="121"/>
    </location>
</feature>
<evidence type="ECO:0000313" key="5">
    <source>
        <dbReference type="Proteomes" id="UP000186547"/>
    </source>
</evidence>
<sequence length="182" mass="19846">MPANYTTEITNSDAMTDAEIDRALTTAWQNDTVQNYFDDGAAVHFDVWASELHDDTMYVKVAPIDAPDETRVIADVDLDRQAVTSTDEPVKLDTTDSVSIDASDIDLDQPDQQDEPSDVEDVTQYSATETVEFDLNESSIEHGGDGTFDFTLGSESDTGITVSAGDILRIDLSPDNILDGDE</sequence>
<reference evidence="2" key="3">
    <citation type="submission" date="2017-01" db="EMBL/GenBank/DDBJ databases">
        <authorList>
            <person name="Mah S.A."/>
            <person name="Swanson W.J."/>
            <person name="Moy G.W."/>
            <person name="Vacquier V.D."/>
        </authorList>
    </citation>
    <scope>NUCLEOTIDE SEQUENCE</scope>
    <source>
        <strain evidence="2">AJ5</strain>
    </source>
</reference>
<dbReference type="Proteomes" id="UP000186547">
    <property type="component" value="Chromosome"/>
</dbReference>
<feature type="region of interest" description="Disordered" evidence="1">
    <location>
        <begin position="103"/>
        <end position="122"/>
    </location>
</feature>
<feature type="region of interest" description="Disordered" evidence="1">
    <location>
        <begin position="136"/>
        <end position="155"/>
    </location>
</feature>
<protein>
    <submittedName>
        <fullName evidence="3">Uncharacterized protein</fullName>
    </submittedName>
</protein>
<keyword evidence="4" id="KW-1185">Reference proteome</keyword>
<evidence type="ECO:0000313" key="2">
    <source>
        <dbReference type="EMBL" id="APW98535.1"/>
    </source>
</evidence>